<dbReference type="InterPro" id="IPR007332">
    <property type="entry name" value="DUF411"/>
</dbReference>
<dbReference type="Proteomes" id="UP000193100">
    <property type="component" value="Chromosome"/>
</dbReference>
<feature type="chain" id="PRO_5012325844" evidence="1">
    <location>
        <begin position="26"/>
        <end position="167"/>
    </location>
</feature>
<dbReference type="EMBL" id="CP020931">
    <property type="protein sequence ID" value="ARM84775.1"/>
    <property type="molecule type" value="Genomic_DNA"/>
</dbReference>
<proteinExistence type="predicted"/>
<dbReference type="InterPro" id="IPR036249">
    <property type="entry name" value="Thioredoxin-like_sf"/>
</dbReference>
<evidence type="ECO:0000256" key="1">
    <source>
        <dbReference type="SAM" id="SignalP"/>
    </source>
</evidence>
<evidence type="ECO:0000313" key="3">
    <source>
        <dbReference type="Proteomes" id="UP000193100"/>
    </source>
</evidence>
<gene>
    <name evidence="2" type="ORF">MARSALSMR5_02724</name>
</gene>
<dbReference type="Pfam" id="PF04214">
    <property type="entry name" value="DUF411"/>
    <property type="match status" value="1"/>
</dbReference>
<dbReference type="RefSeq" id="WP_085681208.1">
    <property type="nucleotide sequence ID" value="NZ_CP020931.1"/>
</dbReference>
<evidence type="ECO:0000313" key="2">
    <source>
        <dbReference type="EMBL" id="ARM84775.1"/>
    </source>
</evidence>
<protein>
    <submittedName>
        <fullName evidence="2">CopG family transcriptional regulator</fullName>
    </submittedName>
</protein>
<dbReference type="AlphaFoldDB" id="A0A1W6KBF8"/>
<reference evidence="2 3" key="1">
    <citation type="submission" date="2017-04" db="EMBL/GenBank/DDBJ databases">
        <title>Genome Sequence of Marinobacter salarius strain SMR5 Isolated from a culture of the Diatom Skeletonema marinoi.</title>
        <authorList>
            <person name="Topel M."/>
            <person name="Pinder M.I.M."/>
            <person name="Johansson O.N."/>
            <person name="Kourtchenko O."/>
            <person name="Godhe A."/>
            <person name="Clarke A.K."/>
        </authorList>
    </citation>
    <scope>NUCLEOTIDE SEQUENCE [LARGE SCALE GENOMIC DNA]</scope>
    <source>
        <strain evidence="2 3">SMR5</strain>
    </source>
</reference>
<dbReference type="GeneID" id="77256659"/>
<keyword evidence="1" id="KW-0732">Signal</keyword>
<feature type="signal peptide" evidence="1">
    <location>
        <begin position="1"/>
        <end position="25"/>
    </location>
</feature>
<accession>A0A1W6KBF8</accession>
<organism evidence="2 3">
    <name type="scientific">Marinobacter salarius</name>
    <dbReference type="NCBI Taxonomy" id="1420917"/>
    <lineage>
        <taxon>Bacteria</taxon>
        <taxon>Pseudomonadati</taxon>
        <taxon>Pseudomonadota</taxon>
        <taxon>Gammaproteobacteria</taxon>
        <taxon>Pseudomonadales</taxon>
        <taxon>Marinobacteraceae</taxon>
        <taxon>Marinobacter</taxon>
    </lineage>
</organism>
<dbReference type="SUPFAM" id="SSF52833">
    <property type="entry name" value="Thioredoxin-like"/>
    <property type="match status" value="1"/>
</dbReference>
<name>A0A1W6KBF8_9GAMM</name>
<sequence>MRNSIAAGSVALALSTLSMGFHLYAAESTLESGVSGKTDHAITVYKSPNCSCCADWAEHLESNGFEVNIENTSNINEIKIQHQIPRDMASCHTGIIDGLVIEGHVPADDIKAYLDSPSQPFGDNTVGLAVPGMPHGTPGMETGRQDNYDVMAFTADGAAQSVKRYEF</sequence>